<accession>A0ABW0NQE9</accession>
<keyword evidence="2" id="KW-0472">Membrane</keyword>
<gene>
    <name evidence="3" type="ORF">ACFPJ4_04190</name>
</gene>
<dbReference type="RefSeq" id="WP_386739026.1">
    <property type="nucleotide sequence ID" value="NZ_JBHSMG010000001.1"/>
</dbReference>
<name>A0ABW0NQE9_9MICO</name>
<proteinExistence type="predicted"/>
<protein>
    <recommendedName>
        <fullName evidence="5">MFS transporter</fullName>
    </recommendedName>
</protein>
<dbReference type="EMBL" id="JBHSMG010000001">
    <property type="protein sequence ID" value="MFC5501437.1"/>
    <property type="molecule type" value="Genomic_DNA"/>
</dbReference>
<comment type="caution">
    <text evidence="3">The sequence shown here is derived from an EMBL/GenBank/DDBJ whole genome shotgun (WGS) entry which is preliminary data.</text>
</comment>
<evidence type="ECO:0000313" key="3">
    <source>
        <dbReference type="EMBL" id="MFC5501437.1"/>
    </source>
</evidence>
<sequence>MDETPGAEPDSAEAGYQAVVEVGNLTGGMMGGTFDGPRSQRRRGSRGGPPSRSRSGSVISRRVKVIALIVAVVGFALAVISLFVPGAGVVSAVLRWAWIGAVLGAGTFVGAILAERGSGHSEEGVAKTEYIQK</sequence>
<keyword evidence="2" id="KW-1133">Transmembrane helix</keyword>
<evidence type="ECO:0000256" key="2">
    <source>
        <dbReference type="SAM" id="Phobius"/>
    </source>
</evidence>
<feature type="transmembrane region" description="Helical" evidence="2">
    <location>
        <begin position="65"/>
        <end position="84"/>
    </location>
</feature>
<reference evidence="4" key="1">
    <citation type="journal article" date="2019" name="Int. J. Syst. Evol. Microbiol.">
        <title>The Global Catalogue of Microorganisms (GCM) 10K type strain sequencing project: providing services to taxonomists for standard genome sequencing and annotation.</title>
        <authorList>
            <consortium name="The Broad Institute Genomics Platform"/>
            <consortium name="The Broad Institute Genome Sequencing Center for Infectious Disease"/>
            <person name="Wu L."/>
            <person name="Ma J."/>
        </authorList>
    </citation>
    <scope>NUCLEOTIDE SEQUENCE [LARGE SCALE GENOMIC DNA]</scope>
    <source>
        <strain evidence="4">CGMCC 4.6997</strain>
    </source>
</reference>
<organism evidence="3 4">
    <name type="scientific">Lysinimonas soli</name>
    <dbReference type="NCBI Taxonomy" id="1074233"/>
    <lineage>
        <taxon>Bacteria</taxon>
        <taxon>Bacillati</taxon>
        <taxon>Actinomycetota</taxon>
        <taxon>Actinomycetes</taxon>
        <taxon>Micrococcales</taxon>
        <taxon>Microbacteriaceae</taxon>
        <taxon>Lysinimonas</taxon>
    </lineage>
</organism>
<keyword evidence="4" id="KW-1185">Reference proteome</keyword>
<keyword evidence="2" id="KW-0812">Transmembrane</keyword>
<evidence type="ECO:0000256" key="1">
    <source>
        <dbReference type="SAM" id="MobiDB-lite"/>
    </source>
</evidence>
<dbReference type="Proteomes" id="UP001596039">
    <property type="component" value="Unassembled WGS sequence"/>
</dbReference>
<evidence type="ECO:0008006" key="5">
    <source>
        <dbReference type="Google" id="ProtNLM"/>
    </source>
</evidence>
<feature type="compositionally biased region" description="Low complexity" evidence="1">
    <location>
        <begin position="48"/>
        <end position="57"/>
    </location>
</feature>
<evidence type="ECO:0000313" key="4">
    <source>
        <dbReference type="Proteomes" id="UP001596039"/>
    </source>
</evidence>
<feature type="region of interest" description="Disordered" evidence="1">
    <location>
        <begin position="27"/>
        <end position="57"/>
    </location>
</feature>
<feature type="transmembrane region" description="Helical" evidence="2">
    <location>
        <begin position="96"/>
        <end position="114"/>
    </location>
</feature>